<evidence type="ECO:0000256" key="6">
    <source>
        <dbReference type="ARBA" id="ARBA00023136"/>
    </source>
</evidence>
<evidence type="ECO:0000256" key="2">
    <source>
        <dbReference type="ARBA" id="ARBA00022475"/>
    </source>
</evidence>
<feature type="transmembrane region" description="Helical" evidence="8">
    <location>
        <begin position="46"/>
        <end position="74"/>
    </location>
</feature>
<evidence type="ECO:0000256" key="5">
    <source>
        <dbReference type="ARBA" id="ARBA00022989"/>
    </source>
</evidence>
<evidence type="ECO:0000256" key="3">
    <source>
        <dbReference type="ARBA" id="ARBA00022679"/>
    </source>
</evidence>
<evidence type="ECO:0000256" key="8">
    <source>
        <dbReference type="SAM" id="Phobius"/>
    </source>
</evidence>
<dbReference type="InterPro" id="IPR018584">
    <property type="entry name" value="GT87"/>
</dbReference>
<keyword evidence="3" id="KW-0808">Transferase</keyword>
<gene>
    <name evidence="9" type="ORF">Sya03_19040</name>
</gene>
<protein>
    <recommendedName>
        <fullName evidence="11">DUF2029 domain-containing protein</fullName>
    </recommendedName>
</protein>
<dbReference type="EMBL" id="BOOY01000011">
    <property type="protein sequence ID" value="GIJ02552.1"/>
    <property type="molecule type" value="Genomic_DNA"/>
</dbReference>
<dbReference type="Pfam" id="PF09594">
    <property type="entry name" value="GT87"/>
    <property type="match status" value="1"/>
</dbReference>
<keyword evidence="4 8" id="KW-0812">Transmembrane</keyword>
<dbReference type="GO" id="GO:0005886">
    <property type="term" value="C:plasma membrane"/>
    <property type="evidence" value="ECO:0007669"/>
    <property type="project" value="UniProtKB-SubCell"/>
</dbReference>
<evidence type="ECO:0000313" key="9">
    <source>
        <dbReference type="EMBL" id="GIJ02552.1"/>
    </source>
</evidence>
<keyword evidence="2" id="KW-1003">Cell membrane</keyword>
<comment type="caution">
    <text evidence="9">The sequence shown here is derived from an EMBL/GenBank/DDBJ whole genome shotgun (WGS) entry which is preliminary data.</text>
</comment>
<feature type="transmembrane region" description="Helical" evidence="8">
    <location>
        <begin position="191"/>
        <end position="214"/>
    </location>
</feature>
<accession>A0A8J3Y739</accession>
<keyword evidence="10" id="KW-1185">Reference proteome</keyword>
<evidence type="ECO:0008006" key="11">
    <source>
        <dbReference type="Google" id="ProtNLM"/>
    </source>
</evidence>
<feature type="transmembrane region" description="Helical" evidence="8">
    <location>
        <begin position="419"/>
        <end position="442"/>
    </location>
</feature>
<evidence type="ECO:0000313" key="10">
    <source>
        <dbReference type="Proteomes" id="UP000652013"/>
    </source>
</evidence>
<feature type="transmembrane region" description="Helical" evidence="8">
    <location>
        <begin position="81"/>
        <end position="103"/>
    </location>
</feature>
<reference evidence="9" key="1">
    <citation type="submission" date="2021-01" db="EMBL/GenBank/DDBJ databases">
        <title>Whole genome shotgun sequence of Spirilliplanes yamanashiensis NBRC 15828.</title>
        <authorList>
            <person name="Komaki H."/>
            <person name="Tamura T."/>
        </authorList>
    </citation>
    <scope>NUCLEOTIDE SEQUENCE</scope>
    <source>
        <strain evidence="9">NBRC 15828</strain>
    </source>
</reference>
<evidence type="ECO:0000256" key="4">
    <source>
        <dbReference type="ARBA" id="ARBA00022692"/>
    </source>
</evidence>
<evidence type="ECO:0000256" key="1">
    <source>
        <dbReference type="ARBA" id="ARBA00004651"/>
    </source>
</evidence>
<evidence type="ECO:0000256" key="7">
    <source>
        <dbReference type="ARBA" id="ARBA00024033"/>
    </source>
</evidence>
<comment type="subcellular location">
    <subcellularLocation>
        <location evidence="1">Cell membrane</location>
        <topology evidence="1">Multi-pass membrane protein</topology>
    </subcellularLocation>
</comment>
<keyword evidence="5 8" id="KW-1133">Transmembrane helix</keyword>
<dbReference type="Proteomes" id="UP000652013">
    <property type="component" value="Unassembled WGS sequence"/>
</dbReference>
<dbReference type="GO" id="GO:0016758">
    <property type="term" value="F:hexosyltransferase activity"/>
    <property type="evidence" value="ECO:0007669"/>
    <property type="project" value="InterPro"/>
</dbReference>
<organism evidence="9 10">
    <name type="scientific">Spirilliplanes yamanashiensis</name>
    <dbReference type="NCBI Taxonomy" id="42233"/>
    <lineage>
        <taxon>Bacteria</taxon>
        <taxon>Bacillati</taxon>
        <taxon>Actinomycetota</taxon>
        <taxon>Actinomycetes</taxon>
        <taxon>Micromonosporales</taxon>
        <taxon>Micromonosporaceae</taxon>
        <taxon>Spirilliplanes</taxon>
    </lineage>
</organism>
<proteinExistence type="inferred from homology"/>
<feature type="transmembrane region" description="Helical" evidence="8">
    <location>
        <begin position="282"/>
        <end position="300"/>
    </location>
</feature>
<keyword evidence="6 8" id="KW-0472">Membrane</keyword>
<name>A0A8J3Y739_9ACTN</name>
<dbReference type="AlphaFoldDB" id="A0A8J3Y739"/>
<feature type="transmembrane region" description="Helical" evidence="8">
    <location>
        <begin position="388"/>
        <end position="407"/>
    </location>
</feature>
<sequence>MRRAGLLLVLFVAGWLAVRAFGRGYHFFDMKIYLGALRHWVDGEDLYRYAAPVSGLGFTYPPFAAIVMLPIAFLTATVAGWINLLASVAALWLVLSALLAPIAGRYGWSRRWAVAFALPLALCTEPVRESLGYGQVNLLLTGLVVADLVALRRRARAAARGGAAWRDSPGFRFLWRGGFGAWGDFWRGGGWAGVGIGLAAAIKLTPALFIVYLLVTRQWRAARTAIATAAAVTSLAFLLAPGTSLAYFGDVLWNTERVGNADTTPNQSLAGLLARLFDSTEAPTLIWLTFSLVLLTVGLTRAKAAHGEGDELAAFTLVGLTANLVSPVSWTHHLVFLLPAVLILGDAALRRRDAARLPLRRLGAAGQAGLGGMRAPIWFPRFTGARHAAAAVAVYALIVVSPLWPYQHTLPQTSHYADGAWGVLMENSLALLLIVLVTALPWRPGAEPAFRPKPWIAPRQKRRPRR</sequence>
<feature type="transmembrane region" description="Helical" evidence="8">
    <location>
        <begin position="226"/>
        <end position="248"/>
    </location>
</feature>
<comment type="similarity">
    <text evidence="7">Belongs to the glycosyltransferase 87 family.</text>
</comment>